<reference evidence="1" key="1">
    <citation type="submission" date="2014-11" db="EMBL/GenBank/DDBJ databases">
        <authorList>
            <person name="Amaro Gonzalez C."/>
        </authorList>
    </citation>
    <scope>NUCLEOTIDE SEQUENCE</scope>
</reference>
<protein>
    <submittedName>
        <fullName evidence="1">Uncharacterized protein</fullName>
    </submittedName>
</protein>
<evidence type="ECO:0000313" key="1">
    <source>
        <dbReference type="EMBL" id="JAH01753.1"/>
    </source>
</evidence>
<name>A0A0E9PD58_ANGAN</name>
<organism evidence="1">
    <name type="scientific">Anguilla anguilla</name>
    <name type="common">European freshwater eel</name>
    <name type="synonym">Muraena anguilla</name>
    <dbReference type="NCBI Taxonomy" id="7936"/>
    <lineage>
        <taxon>Eukaryota</taxon>
        <taxon>Metazoa</taxon>
        <taxon>Chordata</taxon>
        <taxon>Craniata</taxon>
        <taxon>Vertebrata</taxon>
        <taxon>Euteleostomi</taxon>
        <taxon>Actinopterygii</taxon>
        <taxon>Neopterygii</taxon>
        <taxon>Teleostei</taxon>
        <taxon>Anguilliformes</taxon>
        <taxon>Anguillidae</taxon>
        <taxon>Anguilla</taxon>
    </lineage>
</organism>
<proteinExistence type="predicted"/>
<accession>A0A0E9PD58</accession>
<sequence>MLIYQVRSSTEFL</sequence>
<dbReference type="EMBL" id="GBXM01106824">
    <property type="protein sequence ID" value="JAH01753.1"/>
    <property type="molecule type" value="Transcribed_RNA"/>
</dbReference>
<reference evidence="1" key="2">
    <citation type="journal article" date="2015" name="Fish Shellfish Immunol.">
        <title>Early steps in the European eel (Anguilla anguilla)-Vibrio vulnificus interaction in the gills: Role of the RtxA13 toxin.</title>
        <authorList>
            <person name="Callol A."/>
            <person name="Pajuelo D."/>
            <person name="Ebbesson L."/>
            <person name="Teles M."/>
            <person name="MacKenzie S."/>
            <person name="Amaro C."/>
        </authorList>
    </citation>
    <scope>NUCLEOTIDE SEQUENCE</scope>
</reference>